<evidence type="ECO:0000259" key="8">
    <source>
        <dbReference type="Pfam" id="PF01182"/>
    </source>
</evidence>
<evidence type="ECO:0000256" key="1">
    <source>
        <dbReference type="ARBA" id="ARBA00000644"/>
    </source>
</evidence>
<dbReference type="PANTHER" id="PTHR11280">
    <property type="entry name" value="GLUCOSAMINE-6-PHOSPHATE ISOMERASE"/>
    <property type="match status" value="1"/>
</dbReference>
<keyword evidence="10" id="KW-1185">Reference proteome</keyword>
<dbReference type="InterPro" id="IPR037171">
    <property type="entry name" value="NagB/RpiA_transferase-like"/>
</dbReference>
<comment type="function">
    <text evidence="5">Catalyzes the reversible conversion of alpha-D-glucosamine 6-phosphate (GlcN-6P) into beta-D-fructose 6-phosphate (Fru-6P) and ammonium ion, a regulatory reaction step in de novo uridine diphosphate-N-acetyl-alpha-D-glucosamine (UDP-GlcNAc) biosynthesis via hexosamine pathway.</text>
</comment>
<dbReference type="GO" id="GO:0005975">
    <property type="term" value="P:carbohydrate metabolic process"/>
    <property type="evidence" value="ECO:0007669"/>
    <property type="project" value="InterPro"/>
</dbReference>
<evidence type="ECO:0000256" key="6">
    <source>
        <dbReference type="RuleBase" id="RU361197"/>
    </source>
</evidence>
<protein>
    <recommendedName>
        <fullName evidence="6">Glucosamine-6-phosphate isomerase</fullName>
        <ecNumber evidence="6">3.5.99.6</ecNumber>
    </recommendedName>
    <alternativeName>
        <fullName evidence="6">Glucosamine-6-phosphate isomerase</fullName>
    </alternativeName>
</protein>
<dbReference type="CDD" id="cd01399">
    <property type="entry name" value="GlcN6P_deaminase"/>
    <property type="match status" value="1"/>
</dbReference>
<dbReference type="GO" id="GO:0016853">
    <property type="term" value="F:isomerase activity"/>
    <property type="evidence" value="ECO:0007669"/>
    <property type="project" value="UniProtKB-KW"/>
</dbReference>
<dbReference type="Pfam" id="PF01182">
    <property type="entry name" value="Glucosamine_iso"/>
    <property type="match status" value="1"/>
</dbReference>
<dbReference type="PROSITE" id="PS01161">
    <property type="entry name" value="GLC_GALNAC_ISOMERASE"/>
    <property type="match status" value="1"/>
</dbReference>
<evidence type="ECO:0000256" key="4">
    <source>
        <dbReference type="ARBA" id="ARBA00023277"/>
    </source>
</evidence>
<dbReference type="InterPro" id="IPR004547">
    <property type="entry name" value="Glucosamine6P_isomerase"/>
</dbReference>
<dbReference type="FunFam" id="3.40.50.1360:FF:000002">
    <property type="entry name" value="Glucosamine-6-phosphate deaminase"/>
    <property type="match status" value="1"/>
</dbReference>
<evidence type="ECO:0000256" key="5">
    <source>
        <dbReference type="ARBA" id="ARBA00049961"/>
    </source>
</evidence>
<dbReference type="Gene3D" id="3.40.50.1360">
    <property type="match status" value="1"/>
</dbReference>
<keyword evidence="4 6" id="KW-0119">Carbohydrate metabolism</keyword>
<proteinExistence type="inferred from homology"/>
<dbReference type="PANTHER" id="PTHR11280:SF5">
    <property type="entry name" value="GLUCOSAMINE-6-PHOSPHATE ISOMERASE"/>
    <property type="match status" value="1"/>
</dbReference>
<reference evidence="9" key="1">
    <citation type="submission" date="2022-10" db="EMBL/GenBank/DDBJ databases">
        <title>Tapping the CABI collections for fungal endophytes: first genome assemblies for Collariella, Neodidymelliopsis, Ascochyta clinopodiicola, Didymella pomorum, Didymosphaeria variabile, Neocosmospora piperis and Neocucurbitaria cava.</title>
        <authorList>
            <person name="Hill R."/>
        </authorList>
    </citation>
    <scope>NUCLEOTIDE SEQUENCE</scope>
    <source>
        <strain evidence="9">IMI 356814</strain>
    </source>
</reference>
<dbReference type="AlphaFoldDB" id="A0A9W9CS24"/>
<dbReference type="GO" id="GO:0005829">
    <property type="term" value="C:cytosol"/>
    <property type="evidence" value="ECO:0007669"/>
    <property type="project" value="UniProtKB-ARBA"/>
</dbReference>
<dbReference type="SUPFAM" id="SSF100950">
    <property type="entry name" value="NagB/RpiA/CoA transferase-like"/>
    <property type="match status" value="1"/>
</dbReference>
<dbReference type="GO" id="GO:0019262">
    <property type="term" value="P:N-acetylneuraminate catabolic process"/>
    <property type="evidence" value="ECO:0007669"/>
    <property type="project" value="TreeGrafter"/>
</dbReference>
<dbReference type="GO" id="GO:0006046">
    <property type="term" value="P:N-acetylglucosamine catabolic process"/>
    <property type="evidence" value="ECO:0007669"/>
    <property type="project" value="TreeGrafter"/>
</dbReference>
<dbReference type="InterPro" id="IPR018321">
    <property type="entry name" value="Glucosamine6P_isomerase_CS"/>
</dbReference>
<evidence type="ECO:0000256" key="7">
    <source>
        <dbReference type="SAM" id="MobiDB-lite"/>
    </source>
</evidence>
<keyword evidence="9" id="KW-0413">Isomerase</keyword>
<feature type="domain" description="Glucosamine/galactosamine-6-phosphate isomerase" evidence="8">
    <location>
        <begin position="25"/>
        <end position="215"/>
    </location>
</feature>
<name>A0A9W9CS24_9PLEO</name>
<dbReference type="EMBL" id="JAPEUY010000001">
    <property type="protein sequence ID" value="KAJ4377662.1"/>
    <property type="molecule type" value="Genomic_DNA"/>
</dbReference>
<sequence length="336" mass="37623">MYAHAMTTNRKLRPKRIKAFNPTSERPFVLGLPTGSSPVLIYQHLVQRHKAGEISFRNVVTFNMDEYVGIPRDHPESYHSFMYKHFFSQVDVKPDNINILNGNAPDLELECQEYEEKIKRAGGIELFLGGIGPDGHIAFNEPGSSLRSRTRVKTLAYDTILANSRFFGNNLDQVPRMALTVGVQTVLDAREVVIIITGAHKALALQRCIEGGVNHMWTLSSLQMHPHPMIVVDEDATLELQVKTVKYFKSIEMVATELGFRQKLPRKRDSLVDLLAPEPQTNGIKLTVPPVDVARSASPLLEPMSARLSDEEAKILRPMDELEDSPSTRMGARVAS</sequence>
<evidence type="ECO:0000313" key="10">
    <source>
        <dbReference type="Proteomes" id="UP001140560"/>
    </source>
</evidence>
<keyword evidence="3 6" id="KW-0378">Hydrolase</keyword>
<organism evidence="9 10">
    <name type="scientific">Neocucurbitaria cava</name>
    <dbReference type="NCBI Taxonomy" id="798079"/>
    <lineage>
        <taxon>Eukaryota</taxon>
        <taxon>Fungi</taxon>
        <taxon>Dikarya</taxon>
        <taxon>Ascomycota</taxon>
        <taxon>Pezizomycotina</taxon>
        <taxon>Dothideomycetes</taxon>
        <taxon>Pleosporomycetidae</taxon>
        <taxon>Pleosporales</taxon>
        <taxon>Pleosporineae</taxon>
        <taxon>Cucurbitariaceae</taxon>
        <taxon>Neocucurbitaria</taxon>
    </lineage>
</organism>
<gene>
    <name evidence="9" type="primary">NAG1_1</name>
    <name evidence="9" type="ORF">N0V83_000490</name>
</gene>
<dbReference type="OrthoDB" id="7663298at2759"/>
<dbReference type="EC" id="3.5.99.6" evidence="6"/>
<dbReference type="InterPro" id="IPR006148">
    <property type="entry name" value="Glc/Gal-6P_isomerase"/>
</dbReference>
<comment type="caution">
    <text evidence="9">The sequence shown here is derived from an EMBL/GenBank/DDBJ whole genome shotgun (WGS) entry which is preliminary data.</text>
</comment>
<dbReference type="GO" id="GO:0006043">
    <property type="term" value="P:glucosamine catabolic process"/>
    <property type="evidence" value="ECO:0007669"/>
    <property type="project" value="TreeGrafter"/>
</dbReference>
<dbReference type="GO" id="GO:0042802">
    <property type="term" value="F:identical protein binding"/>
    <property type="evidence" value="ECO:0007669"/>
    <property type="project" value="TreeGrafter"/>
</dbReference>
<comment type="catalytic activity">
    <reaction evidence="1 6">
        <text>alpha-D-glucosamine 6-phosphate + H2O = beta-D-fructose 6-phosphate + NH4(+)</text>
        <dbReference type="Rhea" id="RHEA:12172"/>
        <dbReference type="ChEBI" id="CHEBI:15377"/>
        <dbReference type="ChEBI" id="CHEBI:28938"/>
        <dbReference type="ChEBI" id="CHEBI:57634"/>
        <dbReference type="ChEBI" id="CHEBI:75989"/>
        <dbReference type="EC" id="3.5.99.6"/>
    </reaction>
</comment>
<evidence type="ECO:0000256" key="3">
    <source>
        <dbReference type="ARBA" id="ARBA00022801"/>
    </source>
</evidence>
<dbReference type="GO" id="GO:0004342">
    <property type="term" value="F:glucosamine-6-phosphate deaminase activity"/>
    <property type="evidence" value="ECO:0007669"/>
    <property type="project" value="UniProtKB-UniRule"/>
</dbReference>
<dbReference type="NCBIfam" id="TIGR00502">
    <property type="entry name" value="nagB"/>
    <property type="match status" value="1"/>
</dbReference>
<comment type="similarity">
    <text evidence="2 6">Belongs to the glucosamine/galactosamine-6-phosphate isomerase family.</text>
</comment>
<evidence type="ECO:0000256" key="2">
    <source>
        <dbReference type="ARBA" id="ARBA00005526"/>
    </source>
</evidence>
<evidence type="ECO:0000313" key="9">
    <source>
        <dbReference type="EMBL" id="KAJ4377662.1"/>
    </source>
</evidence>
<feature type="region of interest" description="Disordered" evidence="7">
    <location>
        <begin position="312"/>
        <end position="336"/>
    </location>
</feature>
<accession>A0A9W9CS24</accession>
<dbReference type="Proteomes" id="UP001140560">
    <property type="component" value="Unassembled WGS sequence"/>
</dbReference>